<gene>
    <name evidence="1" type="ORF">CDV25_07545</name>
</gene>
<dbReference type="NCBIfam" id="TIGR00022">
    <property type="entry name" value="YhcH/YjgK/YiaL family protein"/>
    <property type="match status" value="1"/>
</dbReference>
<dbReference type="SUPFAM" id="SSF51197">
    <property type="entry name" value="Clavaminate synthase-like"/>
    <property type="match status" value="1"/>
</dbReference>
<dbReference type="Pfam" id="PF04074">
    <property type="entry name" value="DUF386"/>
    <property type="match status" value="1"/>
</dbReference>
<dbReference type="InterPro" id="IPR004375">
    <property type="entry name" value="NanQ/TabA/YiaL"/>
</dbReference>
<accession>A0A2U8FEI1</accession>
<dbReference type="PANTHER" id="PTHR34986">
    <property type="entry name" value="EVOLVED BETA-GALACTOSIDASE SUBUNIT BETA"/>
    <property type="match status" value="1"/>
</dbReference>
<dbReference type="PANTHER" id="PTHR34986:SF1">
    <property type="entry name" value="PROTEIN YIAL"/>
    <property type="match status" value="1"/>
</dbReference>
<dbReference type="RefSeq" id="WP_108911431.1">
    <property type="nucleotide sequence ID" value="NZ_CP021886.1"/>
</dbReference>
<dbReference type="EMBL" id="CP021886">
    <property type="protein sequence ID" value="AWI34632.1"/>
    <property type="molecule type" value="Genomic_DNA"/>
</dbReference>
<evidence type="ECO:0000313" key="1">
    <source>
        <dbReference type="EMBL" id="AWI34632.1"/>
    </source>
</evidence>
<sequence length="169" mass="19678">MFVGYFPDILRKFKKSESLLKVCSYLNEALDEESEVYHRITHLGANESLEVYVDEGIKSIEQAYYTKSPKEAFYESHQEMVDFQMLLKGREIFFVAPHSLCEIKNPYNRDKDLIEYYPSIYASTLLLFRGNLAVFEANDVHAGGIFISQSELVRKIVVKIPQKLIKFNF</sequence>
<reference evidence="1 2" key="1">
    <citation type="submission" date="2017-06" db="EMBL/GenBank/DDBJ databases">
        <title>Complete genome of Helicobacter apodemus.</title>
        <authorList>
            <person name="Cho S."/>
        </authorList>
    </citation>
    <scope>NUCLEOTIDE SEQUENCE [LARGE SCALE GENOMIC DNA]</scope>
    <source>
        <strain evidence="2">SNUVETPUB-15-01</strain>
    </source>
</reference>
<protein>
    <submittedName>
        <fullName evidence="1">YhcH/YjgK/YiaL family protein</fullName>
    </submittedName>
</protein>
<proteinExistence type="predicted"/>
<evidence type="ECO:0000313" key="2">
    <source>
        <dbReference type="Proteomes" id="UP000244890"/>
    </source>
</evidence>
<name>A0A2U8FEI1_9HELI</name>
<dbReference type="Proteomes" id="UP000244890">
    <property type="component" value="Chromosome"/>
</dbReference>
<dbReference type="InterPro" id="IPR037012">
    <property type="entry name" value="NanQ/TabA/YiaL_sf"/>
</dbReference>
<dbReference type="GO" id="GO:0005829">
    <property type="term" value="C:cytosol"/>
    <property type="evidence" value="ECO:0007669"/>
    <property type="project" value="TreeGrafter"/>
</dbReference>
<dbReference type="AlphaFoldDB" id="A0A2U8FEI1"/>
<organism evidence="1 2">
    <name type="scientific">Helicobacter apodemus</name>
    <dbReference type="NCBI Taxonomy" id="135569"/>
    <lineage>
        <taxon>Bacteria</taxon>
        <taxon>Pseudomonadati</taxon>
        <taxon>Campylobacterota</taxon>
        <taxon>Epsilonproteobacteria</taxon>
        <taxon>Campylobacterales</taxon>
        <taxon>Helicobacteraceae</taxon>
        <taxon>Helicobacter</taxon>
    </lineage>
</organism>
<dbReference type="OrthoDB" id="6196468at2"/>
<dbReference type="KEGG" id="had:CDV25_07545"/>
<dbReference type="Gene3D" id="2.60.120.370">
    <property type="entry name" value="YhcH/YjgK/YiaL"/>
    <property type="match status" value="1"/>
</dbReference>